<evidence type="ECO:0000259" key="1">
    <source>
        <dbReference type="PROSITE" id="PS50943"/>
    </source>
</evidence>
<sequence length="69" mass="7895">MGKKKGYKQLKLYFVANEISQREVAKFLGIREDVMSQIMGGYGRKFTIDEAVKIITKYGGTIDLFTNQK</sequence>
<evidence type="ECO:0000313" key="2">
    <source>
        <dbReference type="EMBL" id="AFE86262.1"/>
    </source>
</evidence>
<proteinExistence type="predicted"/>
<dbReference type="EMBL" id="JQ619704">
    <property type="protein sequence ID" value="AFE86262.1"/>
    <property type="molecule type" value="Genomic_DNA"/>
</dbReference>
<keyword evidence="3" id="KW-1185">Reference proteome</keyword>
<dbReference type="InterPro" id="IPR010982">
    <property type="entry name" value="Lambda_DNA-bd_dom_sf"/>
</dbReference>
<dbReference type="SUPFAM" id="SSF47413">
    <property type="entry name" value="lambda repressor-like DNA-binding domains"/>
    <property type="match status" value="1"/>
</dbReference>
<protein>
    <recommendedName>
        <fullName evidence="1">HTH cro/C1-type domain-containing protein</fullName>
    </recommendedName>
</protein>
<reference evidence="2 3" key="1">
    <citation type="journal article" date="2012" name="J. Virol.">
        <title>Complete Genome Sequence of Bacillus cereus Bacteriophage PBC1.</title>
        <authorList>
            <person name="Kong M."/>
            <person name="Kim M."/>
            <person name="Ryu S."/>
        </authorList>
    </citation>
    <scope>NUCLEOTIDE SEQUENCE [LARGE SCALE GENOMIC DNA]</scope>
</reference>
<gene>
    <name evidence="2" type="ORF">PBC1_026</name>
</gene>
<dbReference type="RefSeq" id="YP_006383479.1">
    <property type="nucleotide sequence ID" value="NC_017976.1"/>
</dbReference>
<organism evidence="2 3">
    <name type="scientific">Bacillus phage PBC1</name>
    <dbReference type="NCBI Taxonomy" id="1161901"/>
    <lineage>
        <taxon>Viruses</taxon>
        <taxon>Duplodnaviria</taxon>
        <taxon>Heunggongvirae</taxon>
        <taxon>Uroviricota</taxon>
        <taxon>Caudoviricetes</taxon>
        <taxon>Gutmannvirinae</taxon>
        <taxon>Pebcunavirus</taxon>
        <taxon>Pebcunavirus PBC1</taxon>
    </lineage>
</organism>
<dbReference type="InterPro" id="IPR001387">
    <property type="entry name" value="Cro/C1-type_HTH"/>
</dbReference>
<dbReference type="Proteomes" id="UP000002873">
    <property type="component" value="Segment"/>
</dbReference>
<dbReference type="KEGG" id="vg:12980123"/>
<dbReference type="Gene3D" id="1.10.260.40">
    <property type="entry name" value="lambda repressor-like DNA-binding domains"/>
    <property type="match status" value="1"/>
</dbReference>
<dbReference type="CDD" id="cd00093">
    <property type="entry name" value="HTH_XRE"/>
    <property type="match status" value="1"/>
</dbReference>
<feature type="domain" description="HTH cro/C1-type" evidence="1">
    <location>
        <begin position="10"/>
        <end position="65"/>
    </location>
</feature>
<accession>I1TLG0</accession>
<dbReference type="PROSITE" id="PS50943">
    <property type="entry name" value="HTH_CROC1"/>
    <property type="match status" value="1"/>
</dbReference>
<dbReference type="GeneID" id="12980123"/>
<evidence type="ECO:0000313" key="3">
    <source>
        <dbReference type="Proteomes" id="UP000002873"/>
    </source>
</evidence>
<name>I1TLG0_9CAUD</name>
<dbReference type="GO" id="GO:0003677">
    <property type="term" value="F:DNA binding"/>
    <property type="evidence" value="ECO:0007669"/>
    <property type="project" value="InterPro"/>
</dbReference>